<evidence type="ECO:0000256" key="1">
    <source>
        <dbReference type="SAM" id="Phobius"/>
    </source>
</evidence>
<accession>K1SA21</accession>
<name>K1SA21_9ZZZZ</name>
<dbReference type="GO" id="GO:0016853">
    <property type="term" value="F:isomerase activity"/>
    <property type="evidence" value="ECO:0007669"/>
    <property type="project" value="UniProtKB-KW"/>
</dbReference>
<comment type="caution">
    <text evidence="2">The sequence shown here is derived from an EMBL/GenBank/DDBJ whole genome shotgun (WGS) entry which is preliminary data.</text>
</comment>
<dbReference type="InterPro" id="IPR027363">
    <property type="entry name" value="M1Pi_N"/>
</dbReference>
<sequence length="80" mass="9076">MFDMHGETVCYNEKDETAVIIDQTLLPGEIVTLELWEKEEMYDAIKRLAVRGAPAIGVFAAIGLSVFDRTRQNGRRKNAY</sequence>
<keyword evidence="1" id="KW-1133">Transmembrane helix</keyword>
<evidence type="ECO:0000313" key="2">
    <source>
        <dbReference type="EMBL" id="EKC54298.1"/>
    </source>
</evidence>
<proteinExistence type="predicted"/>
<protein>
    <submittedName>
        <fullName evidence="2">Methylthioribose-1-phosphate isomerase</fullName>
    </submittedName>
</protein>
<keyword evidence="2" id="KW-0413">Isomerase</keyword>
<dbReference type="EMBL" id="AJWY01010879">
    <property type="protein sequence ID" value="EKC54298.1"/>
    <property type="molecule type" value="Genomic_DNA"/>
</dbReference>
<reference evidence="2" key="1">
    <citation type="journal article" date="2013" name="Environ. Microbiol.">
        <title>Microbiota from the distal guts of lean and obese adolescents exhibit partial functional redundancy besides clear differences in community structure.</title>
        <authorList>
            <person name="Ferrer M."/>
            <person name="Ruiz A."/>
            <person name="Lanza F."/>
            <person name="Haange S.B."/>
            <person name="Oberbach A."/>
            <person name="Till H."/>
            <person name="Bargiela R."/>
            <person name="Campoy C."/>
            <person name="Segura M.T."/>
            <person name="Richter M."/>
            <person name="von Bergen M."/>
            <person name="Seifert J."/>
            <person name="Suarez A."/>
        </authorList>
    </citation>
    <scope>NUCLEOTIDE SEQUENCE</scope>
</reference>
<dbReference type="InterPro" id="IPR037171">
    <property type="entry name" value="NagB/RpiA_transferase-like"/>
</dbReference>
<feature type="transmembrane region" description="Helical" evidence="1">
    <location>
        <begin position="48"/>
        <end position="67"/>
    </location>
</feature>
<keyword evidence="1" id="KW-0472">Membrane</keyword>
<dbReference type="Gene3D" id="1.20.120.420">
    <property type="entry name" value="translation initiation factor eif-2b, domain 1"/>
    <property type="match status" value="1"/>
</dbReference>
<gene>
    <name evidence="2" type="ORF">LEA_15928</name>
</gene>
<keyword evidence="1" id="KW-0812">Transmembrane</keyword>
<dbReference type="SUPFAM" id="SSF100950">
    <property type="entry name" value="NagB/RpiA/CoA transferase-like"/>
    <property type="match status" value="1"/>
</dbReference>
<dbReference type="AlphaFoldDB" id="K1SA21"/>
<organism evidence="2">
    <name type="scientific">human gut metagenome</name>
    <dbReference type="NCBI Taxonomy" id="408170"/>
    <lineage>
        <taxon>unclassified sequences</taxon>
        <taxon>metagenomes</taxon>
        <taxon>organismal metagenomes</taxon>
    </lineage>
</organism>